<name>A0ABN6RKF3_9DEIO</name>
<dbReference type="Gene3D" id="1.10.150.130">
    <property type="match status" value="1"/>
</dbReference>
<feature type="domain" description="Core-binding (CB)" evidence="6">
    <location>
        <begin position="39"/>
        <end position="125"/>
    </location>
</feature>
<evidence type="ECO:0000259" key="5">
    <source>
        <dbReference type="PROSITE" id="PS51898"/>
    </source>
</evidence>
<dbReference type="InterPro" id="IPR044068">
    <property type="entry name" value="CB"/>
</dbReference>
<evidence type="ECO:0000313" key="7">
    <source>
        <dbReference type="EMBL" id="BDP43783.1"/>
    </source>
</evidence>
<dbReference type="PANTHER" id="PTHR30349">
    <property type="entry name" value="PHAGE INTEGRASE-RELATED"/>
    <property type="match status" value="1"/>
</dbReference>
<keyword evidence="2 4" id="KW-0238">DNA-binding</keyword>
<dbReference type="InterPro" id="IPR002104">
    <property type="entry name" value="Integrase_catalytic"/>
</dbReference>
<evidence type="ECO:0000256" key="2">
    <source>
        <dbReference type="ARBA" id="ARBA00023125"/>
    </source>
</evidence>
<dbReference type="InterPro" id="IPR011010">
    <property type="entry name" value="DNA_brk_join_enz"/>
</dbReference>
<dbReference type="SUPFAM" id="SSF56349">
    <property type="entry name" value="DNA breaking-rejoining enzymes"/>
    <property type="match status" value="1"/>
</dbReference>
<evidence type="ECO:0000256" key="1">
    <source>
        <dbReference type="ARBA" id="ARBA00022908"/>
    </source>
</evidence>
<dbReference type="Gene3D" id="1.10.443.10">
    <property type="entry name" value="Intergrase catalytic core"/>
    <property type="match status" value="2"/>
</dbReference>
<keyword evidence="7" id="KW-0614">Plasmid</keyword>
<dbReference type="InterPro" id="IPR050090">
    <property type="entry name" value="Tyrosine_recombinase_XerCD"/>
</dbReference>
<dbReference type="PROSITE" id="PS51900">
    <property type="entry name" value="CB"/>
    <property type="match status" value="1"/>
</dbReference>
<proteinExistence type="predicted"/>
<organism evidence="7 8">
    <name type="scientific">Deinococcus aetherius</name>
    <dbReference type="NCBI Taxonomy" id="200252"/>
    <lineage>
        <taxon>Bacteria</taxon>
        <taxon>Thermotogati</taxon>
        <taxon>Deinococcota</taxon>
        <taxon>Deinococci</taxon>
        <taxon>Deinococcales</taxon>
        <taxon>Deinococcaceae</taxon>
        <taxon>Deinococcus</taxon>
    </lineage>
</organism>
<geneLocation type="plasmid" evidence="7 8">
    <name>pDAETH-1</name>
</geneLocation>
<feature type="domain" description="Tyr recombinase" evidence="5">
    <location>
        <begin position="149"/>
        <end position="309"/>
    </location>
</feature>
<evidence type="ECO:0000313" key="8">
    <source>
        <dbReference type="Proteomes" id="UP001064971"/>
    </source>
</evidence>
<dbReference type="InterPro" id="IPR004107">
    <property type="entry name" value="Integrase_SAM-like_N"/>
</dbReference>
<dbReference type="InterPro" id="IPR013762">
    <property type="entry name" value="Integrase-like_cat_sf"/>
</dbReference>
<dbReference type="PROSITE" id="PS51898">
    <property type="entry name" value="TYR_RECOMBINASE"/>
    <property type="match status" value="1"/>
</dbReference>
<keyword evidence="3" id="KW-0233">DNA recombination</keyword>
<sequence>MTLDLYRGSPLDRAKGWGDLLPEERRRRAVEAARDRDGEALWGLTEAYLTLRGASGTATSPRTLKAYRWAVERFLTYSGEQAVNLLRMTTSDGVRFIRTVEAAGLSPASTRVQLAGVRLFYKALRWAEATQTAPFSDVRPVRDRTAPWDKRSPYSDAEVRALLEAADPRMRALLLLCAHGGLRISEALALEWADVNLAARELVVRSGKGGKRRKVVFGESLRAALASLPHGEAVIGGSYPAAVERLQWLCSRAGVPCRGHHALRHYAGTRLMREGAALDDVARHLGHSALETARIYAKWSNEGLRQRLVDDHSDGLKKRLMGQE</sequence>
<dbReference type="PANTHER" id="PTHR30349:SF81">
    <property type="entry name" value="TYROSINE RECOMBINASE XERC"/>
    <property type="match status" value="1"/>
</dbReference>
<dbReference type="Proteomes" id="UP001064971">
    <property type="component" value="Plasmid pDAETH-1"/>
</dbReference>
<evidence type="ECO:0000259" key="6">
    <source>
        <dbReference type="PROSITE" id="PS51900"/>
    </source>
</evidence>
<reference evidence="7" key="1">
    <citation type="submission" date="2022-07" db="EMBL/GenBank/DDBJ databases">
        <title>Complete Genome Sequence of the Radioresistant Bacterium Deinococcus aetherius ST0316, Isolated from the Air Dust collected in Lower Stratosphere above Japan.</title>
        <authorList>
            <person name="Satoh K."/>
            <person name="Hagiwara K."/>
            <person name="Katsumata K."/>
            <person name="Kubo A."/>
            <person name="Yokobori S."/>
            <person name="Yamagishi A."/>
            <person name="Oono Y."/>
            <person name="Narumi I."/>
        </authorList>
    </citation>
    <scope>NUCLEOTIDE SEQUENCE</scope>
    <source>
        <strain evidence="7">ST0316</strain>
        <plasmid evidence="7">pDAETH-1</plasmid>
    </source>
</reference>
<dbReference type="CDD" id="cd00397">
    <property type="entry name" value="DNA_BRE_C"/>
    <property type="match status" value="1"/>
</dbReference>
<dbReference type="EMBL" id="AP026561">
    <property type="protein sequence ID" value="BDP43783.1"/>
    <property type="molecule type" value="Genomic_DNA"/>
</dbReference>
<dbReference type="InterPro" id="IPR010998">
    <property type="entry name" value="Integrase_recombinase_N"/>
</dbReference>
<keyword evidence="8" id="KW-1185">Reference proteome</keyword>
<dbReference type="RefSeq" id="WP_264777627.1">
    <property type="nucleotide sequence ID" value="NZ_AP026561.1"/>
</dbReference>
<gene>
    <name evidence="7" type="ORF">DAETH_37520</name>
</gene>
<evidence type="ECO:0000256" key="3">
    <source>
        <dbReference type="ARBA" id="ARBA00023172"/>
    </source>
</evidence>
<accession>A0ABN6RKF3</accession>
<evidence type="ECO:0000256" key="4">
    <source>
        <dbReference type="PROSITE-ProRule" id="PRU01248"/>
    </source>
</evidence>
<protein>
    <submittedName>
        <fullName evidence="7">Integrase</fullName>
    </submittedName>
</protein>
<keyword evidence="1" id="KW-0229">DNA integration</keyword>
<dbReference type="Pfam" id="PF02899">
    <property type="entry name" value="Phage_int_SAM_1"/>
    <property type="match status" value="1"/>
</dbReference>
<dbReference type="Pfam" id="PF00589">
    <property type="entry name" value="Phage_integrase"/>
    <property type="match status" value="2"/>
</dbReference>